<proteinExistence type="inferred from homology"/>
<reference evidence="2 3" key="1">
    <citation type="submission" date="2020-08" db="EMBL/GenBank/DDBJ databases">
        <title>Plant Genome Project.</title>
        <authorList>
            <person name="Zhang R.-G."/>
        </authorList>
    </citation>
    <scope>NUCLEOTIDE SEQUENCE [LARGE SCALE GENOMIC DNA]</scope>
    <source>
        <tissue evidence="2">Rhizome</tissue>
    </source>
</reference>
<dbReference type="AlphaFoldDB" id="A0A8J5FK07"/>
<comment type="caution">
    <text evidence="2">The sequence shown here is derived from an EMBL/GenBank/DDBJ whole genome shotgun (WGS) entry which is preliminary data.</text>
</comment>
<evidence type="ECO:0000256" key="1">
    <source>
        <dbReference type="ARBA" id="ARBA00008668"/>
    </source>
</evidence>
<name>A0A8J5FK07_ZINOF</name>
<gene>
    <name evidence="2" type="ORF">ZIOFF_051161</name>
</gene>
<comment type="similarity">
    <text evidence="1">Belongs to the 'GDSL' lipolytic enzyme family.</text>
</comment>
<dbReference type="GO" id="GO:0016788">
    <property type="term" value="F:hydrolase activity, acting on ester bonds"/>
    <property type="evidence" value="ECO:0007669"/>
    <property type="project" value="InterPro"/>
</dbReference>
<dbReference type="InterPro" id="IPR036514">
    <property type="entry name" value="SGNH_hydro_sf"/>
</dbReference>
<dbReference type="InterPro" id="IPR045136">
    <property type="entry name" value="Iah1-like"/>
</dbReference>
<dbReference type="PANTHER" id="PTHR14209:SF9">
    <property type="entry name" value="GDSL ESTERASE_LIPASE CPRD49"/>
    <property type="match status" value="1"/>
</dbReference>
<dbReference type="SUPFAM" id="SSF52266">
    <property type="entry name" value="SGNH hydrolase"/>
    <property type="match status" value="1"/>
</dbReference>
<dbReference type="CDD" id="cd01838">
    <property type="entry name" value="Isoamyl_acetate_hydrolase_like"/>
    <property type="match status" value="1"/>
</dbReference>
<keyword evidence="3" id="KW-1185">Reference proteome</keyword>
<accession>A0A8J5FK07</accession>
<dbReference type="InterPro" id="IPR001087">
    <property type="entry name" value="GDSL"/>
</dbReference>
<dbReference type="Gene3D" id="3.40.50.1110">
    <property type="entry name" value="SGNH hydrolase"/>
    <property type="match status" value="1"/>
</dbReference>
<evidence type="ECO:0008006" key="4">
    <source>
        <dbReference type="Google" id="ProtNLM"/>
    </source>
</evidence>
<evidence type="ECO:0000313" key="2">
    <source>
        <dbReference type="EMBL" id="KAG6489880.1"/>
    </source>
</evidence>
<evidence type="ECO:0000313" key="3">
    <source>
        <dbReference type="Proteomes" id="UP000734854"/>
    </source>
</evidence>
<dbReference type="EMBL" id="JACMSC010000014">
    <property type="protein sequence ID" value="KAG6489880.1"/>
    <property type="molecule type" value="Genomic_DNA"/>
</dbReference>
<dbReference type="Proteomes" id="UP000734854">
    <property type="component" value="Unassembled WGS sequence"/>
</dbReference>
<sequence length="276" mass="30951">MVGPGRPLFVLFGSSVVQFSYGNGGWGAILADYYARKVLPRFLPVLEVLRFGFLNLMIPLGFSQVSVFKFSGKLGSCSADILVRGYAGWNSRRAVQVLDKIFPKNAAIQPALVIVCFGGNDSFIPHPSMKLPHVPLQEYVANMEKIALHLMGLSETTRIIFLSCPPINEEMHRLTQDPKLCVTVRSNESGKKYSEACKQLCWRMDLKVIDLFAVIQEHDDWSTRCYTEDGVHFSAEGSEIVAREILKTISDADWKPTLYCNAMPLEFAEDSDYDPE</sequence>
<dbReference type="PANTHER" id="PTHR14209">
    <property type="entry name" value="ISOAMYL ACETATE-HYDROLYZING ESTERASE 1"/>
    <property type="match status" value="1"/>
</dbReference>
<organism evidence="2 3">
    <name type="scientific">Zingiber officinale</name>
    <name type="common">Ginger</name>
    <name type="synonym">Amomum zingiber</name>
    <dbReference type="NCBI Taxonomy" id="94328"/>
    <lineage>
        <taxon>Eukaryota</taxon>
        <taxon>Viridiplantae</taxon>
        <taxon>Streptophyta</taxon>
        <taxon>Embryophyta</taxon>
        <taxon>Tracheophyta</taxon>
        <taxon>Spermatophyta</taxon>
        <taxon>Magnoliopsida</taxon>
        <taxon>Liliopsida</taxon>
        <taxon>Zingiberales</taxon>
        <taxon>Zingiberaceae</taxon>
        <taxon>Zingiber</taxon>
    </lineage>
</organism>
<dbReference type="Pfam" id="PF00657">
    <property type="entry name" value="Lipase_GDSL"/>
    <property type="match status" value="1"/>
</dbReference>
<protein>
    <recommendedName>
        <fullName evidence="4">SGNH hydrolase-type esterase domain-containing protein</fullName>
    </recommendedName>
</protein>